<keyword evidence="1" id="KW-0472">Membrane</keyword>
<feature type="transmembrane region" description="Helical" evidence="1">
    <location>
        <begin position="363"/>
        <end position="383"/>
    </location>
</feature>
<dbReference type="PRINTS" id="PR00702">
    <property type="entry name" value="ACRIFLAVINRP"/>
</dbReference>
<feature type="transmembrane region" description="Helical" evidence="1">
    <location>
        <begin position="987"/>
        <end position="1011"/>
    </location>
</feature>
<gene>
    <name evidence="2" type="ordered locus">RPB_4221</name>
</gene>
<dbReference type="Gene3D" id="1.20.1640.10">
    <property type="entry name" value="Multidrug efflux transporter AcrB transmembrane domain"/>
    <property type="match status" value="2"/>
</dbReference>
<dbReference type="KEGG" id="rpb:RPB_4221"/>
<dbReference type="SUPFAM" id="SSF82866">
    <property type="entry name" value="Multidrug efflux transporter AcrB transmembrane domain"/>
    <property type="match status" value="2"/>
</dbReference>
<dbReference type="Proteomes" id="UP000008809">
    <property type="component" value="Chromosome"/>
</dbReference>
<accession>Q2IS98</accession>
<dbReference type="eggNOG" id="COG0841">
    <property type="taxonomic scope" value="Bacteria"/>
</dbReference>
<dbReference type="Gene3D" id="3.30.2090.10">
    <property type="entry name" value="Multidrug efflux transporter AcrB TolC docking domain, DN and DC subdomains"/>
    <property type="match status" value="2"/>
</dbReference>
<keyword evidence="3" id="KW-1185">Reference proteome</keyword>
<dbReference type="SUPFAM" id="SSF82714">
    <property type="entry name" value="Multidrug efflux transporter AcrB TolC docking domain, DN and DC subdomains"/>
    <property type="match status" value="2"/>
</dbReference>
<keyword evidence="1" id="KW-0812">Transmembrane</keyword>
<evidence type="ECO:0000256" key="1">
    <source>
        <dbReference type="SAM" id="Phobius"/>
    </source>
</evidence>
<dbReference type="EMBL" id="CP000250">
    <property type="protein sequence ID" value="ABD08912.1"/>
    <property type="molecule type" value="Genomic_DNA"/>
</dbReference>
<feature type="transmembrane region" description="Helical" evidence="1">
    <location>
        <begin position="529"/>
        <end position="547"/>
    </location>
</feature>
<dbReference type="RefSeq" id="WP_011443096.1">
    <property type="nucleotide sequence ID" value="NC_007778.1"/>
</dbReference>
<dbReference type="STRING" id="316058.RPB_4221"/>
<feature type="transmembrane region" description="Helical" evidence="1">
    <location>
        <begin position="337"/>
        <end position="356"/>
    </location>
</feature>
<evidence type="ECO:0000313" key="3">
    <source>
        <dbReference type="Proteomes" id="UP000008809"/>
    </source>
</evidence>
<dbReference type="InterPro" id="IPR027463">
    <property type="entry name" value="AcrB_DN_DC_subdom"/>
</dbReference>
<feature type="transmembrane region" description="Helical" evidence="1">
    <location>
        <begin position="962"/>
        <end position="981"/>
    </location>
</feature>
<dbReference type="Gene3D" id="3.30.70.1320">
    <property type="entry name" value="Multidrug efflux transporter AcrB pore domain like"/>
    <property type="match status" value="1"/>
</dbReference>
<feature type="transmembrane region" description="Helical" evidence="1">
    <location>
        <begin position="389"/>
        <end position="413"/>
    </location>
</feature>
<proteinExistence type="predicted"/>
<feature type="transmembrane region" description="Helical" evidence="1">
    <location>
        <begin position="434"/>
        <end position="453"/>
    </location>
</feature>
<dbReference type="Pfam" id="PF00873">
    <property type="entry name" value="ACR_tran"/>
    <property type="match status" value="1"/>
</dbReference>
<dbReference type="InterPro" id="IPR001036">
    <property type="entry name" value="Acrflvin-R"/>
</dbReference>
<dbReference type="AlphaFoldDB" id="Q2IS98"/>
<organism evidence="2 3">
    <name type="scientific">Rhodopseudomonas palustris (strain HaA2)</name>
    <dbReference type="NCBI Taxonomy" id="316058"/>
    <lineage>
        <taxon>Bacteria</taxon>
        <taxon>Pseudomonadati</taxon>
        <taxon>Pseudomonadota</taxon>
        <taxon>Alphaproteobacteria</taxon>
        <taxon>Hyphomicrobiales</taxon>
        <taxon>Nitrobacteraceae</taxon>
        <taxon>Rhodopseudomonas</taxon>
    </lineage>
</organism>
<dbReference type="GO" id="GO:0042910">
    <property type="term" value="F:xenobiotic transmembrane transporter activity"/>
    <property type="evidence" value="ECO:0007669"/>
    <property type="project" value="TreeGrafter"/>
</dbReference>
<feature type="transmembrane region" description="Helical" evidence="1">
    <location>
        <begin position="859"/>
        <end position="878"/>
    </location>
</feature>
<dbReference type="HOGENOM" id="CLU_002755_1_2_5"/>
<sequence length="1046" mass="113879">MRWFNLSAWAVAHPALILFLIVALGVSGIYSYQRLGRAEDPSFTVKVAVISVIWPGATAREMQEQVADPIEKKLQELPYFEKVQTYSKASFAAMQVTFRDSTPPPEVPHLFYLLRKKLWDVAPQLPSDLIGPTINDEYSDVDSILYMMTGDGADYAQLKKTAEGLRQRLLKVDNVTKVNVYGTQDERIYVEFSHAKLATLGLTPQALFDSLAKQNAVTPAGIVETSSQRVPLRVTGALDGVKAVAETPVESNGRLFRLGDIATVSHGYVDPTDYMVRQKGQPAIGIGVVTARGANILELGEQVKAATAEFMGEVPQGIEIEQIADQPLVVKHAVGEFMMSFIEALVIVLFVSFLALGWRTGIVVALSVPLVLAIVFIVMNVMSLDLHRITLGALIIALGLLVDDAIIAVEMMVVKMEQGWDRARAASFAWESTAFPMLTGTLVTAVGFLPIGFANSSVGEYAGGIFWIVAIALVASWFVAVIFTPYIGVKLLPDFAGKKGHNPDEVYHTRIYRALRAGVAWCVRWRGTVVLATVGIFVASVVGFGHVQQQFFPLSERPELFLQLRLPEGTAFNVTMNTVKQAETLLKDDGDIATYTAYVGKGSPRFWMGLNPQLPTESFAEIVIVAKDVASRERIKARLEQAAHDGRLAEARVRVDRFNFGPPVGFPVQFRVIGSDAAKVREIAYQVRDVVKANPNVIDPHLDWNEQSPYLKLAVDQDRARALGLTPRDVSQALAMLISGTQVTTVRDGVEKIGVVARAVPSERLDLGRIGELTITARNGVAVPLSQVAKVEYAHEEPILWRRNRDMAITVRADVVDGVQAPDVTNAIWPQLEKIRAGLPSAYRIETGGAIEESAKGNASIFILFPVMVIVMLTLLMIQLQSFPRLLLVFLTAPLGVIGASLGLNVANAPFGFVALLGLIALAGMIMRNTVILVDQIETDVAQGSTRRVAIVEATVRRARPVVLTALAAILAMIPLSRSAFWGPMAITIMGGLFVATFLTLFYLPGLYALWFRNSLDERGGDSAADPAPQHGDQAQPAFPLAAAAE</sequence>
<evidence type="ECO:0000313" key="2">
    <source>
        <dbReference type="EMBL" id="ABD08912.1"/>
    </source>
</evidence>
<dbReference type="PANTHER" id="PTHR32063">
    <property type="match status" value="1"/>
</dbReference>
<keyword evidence="1" id="KW-1133">Transmembrane helix</keyword>
<reference evidence="2 3" key="1">
    <citation type="submission" date="2006-01" db="EMBL/GenBank/DDBJ databases">
        <title>Complete sequence of Rhodopseudomonas palustris HaA2.</title>
        <authorList>
            <consortium name="US DOE Joint Genome Institute"/>
            <person name="Copeland A."/>
            <person name="Lucas S."/>
            <person name="Lapidus A."/>
            <person name="Barry K."/>
            <person name="Detter J.C."/>
            <person name="Glavina T."/>
            <person name="Hammon N."/>
            <person name="Israni S."/>
            <person name="Pitluck S."/>
            <person name="Chain P."/>
            <person name="Malfatti S."/>
            <person name="Shin M."/>
            <person name="Vergez L."/>
            <person name="Schmutz J."/>
            <person name="Larimer F."/>
            <person name="Land M."/>
            <person name="Hauser L."/>
            <person name="Pelletier D.A."/>
            <person name="Kyrpides N."/>
            <person name="Anderson I."/>
            <person name="Oda Y."/>
            <person name="Harwood C.S."/>
            <person name="Richardson P."/>
        </authorList>
    </citation>
    <scope>NUCLEOTIDE SEQUENCE [LARGE SCALE GENOMIC DNA]</scope>
    <source>
        <strain evidence="2 3">HaA2</strain>
    </source>
</reference>
<dbReference type="GO" id="GO:0005886">
    <property type="term" value="C:plasma membrane"/>
    <property type="evidence" value="ECO:0007669"/>
    <property type="project" value="TreeGrafter"/>
</dbReference>
<dbReference type="OrthoDB" id="9798415at2"/>
<feature type="transmembrane region" description="Helical" evidence="1">
    <location>
        <begin position="465"/>
        <end position="489"/>
    </location>
</feature>
<dbReference type="Gene3D" id="3.30.70.1430">
    <property type="entry name" value="Multidrug efflux transporter AcrB pore domain"/>
    <property type="match status" value="2"/>
</dbReference>
<dbReference type="SUPFAM" id="SSF82693">
    <property type="entry name" value="Multidrug efflux transporter AcrB pore domain, PN1, PN2, PC1 and PC2 subdomains"/>
    <property type="match status" value="2"/>
</dbReference>
<dbReference type="PANTHER" id="PTHR32063:SF18">
    <property type="entry name" value="CATION EFFLUX SYSTEM PROTEIN"/>
    <property type="match status" value="1"/>
</dbReference>
<dbReference type="Gene3D" id="3.30.70.1440">
    <property type="entry name" value="Multidrug efflux transporter AcrB pore domain"/>
    <property type="match status" value="1"/>
</dbReference>
<name>Q2IS98_RHOP2</name>
<protein>
    <submittedName>
        <fullName evidence="2">Acriflavin resistance protein</fullName>
    </submittedName>
</protein>